<protein>
    <submittedName>
        <fullName evidence="1">Uncharacterized protein</fullName>
    </submittedName>
</protein>
<comment type="caution">
    <text evidence="1">The sequence shown here is derived from an EMBL/GenBank/DDBJ whole genome shotgun (WGS) entry which is preliminary data.</text>
</comment>
<name>A0A8S1XAX8_9CILI</name>
<keyword evidence="2" id="KW-1185">Reference proteome</keyword>
<evidence type="ECO:0000313" key="1">
    <source>
        <dbReference type="EMBL" id="CAD8197941.1"/>
    </source>
</evidence>
<reference evidence="1" key="1">
    <citation type="submission" date="2021-01" db="EMBL/GenBank/DDBJ databases">
        <authorList>
            <consortium name="Genoscope - CEA"/>
            <person name="William W."/>
        </authorList>
    </citation>
    <scope>NUCLEOTIDE SEQUENCE</scope>
</reference>
<accession>A0A8S1XAX8</accession>
<evidence type="ECO:0000313" key="2">
    <source>
        <dbReference type="Proteomes" id="UP000689195"/>
    </source>
</evidence>
<dbReference type="AlphaFoldDB" id="A0A8S1XAX8"/>
<dbReference type="EMBL" id="CAJJDO010000117">
    <property type="protein sequence ID" value="CAD8197941.1"/>
    <property type="molecule type" value="Genomic_DNA"/>
</dbReference>
<dbReference type="Proteomes" id="UP000689195">
    <property type="component" value="Unassembled WGS sequence"/>
</dbReference>
<gene>
    <name evidence="1" type="ORF">PPENT_87.1.T1170009</name>
</gene>
<proteinExistence type="predicted"/>
<sequence length="152" mass="18419">METTLIPQIQGQTQLEFWSYYVTYSEVTSFPWIQQEPEKGRWKSQLLFQYDPGDYEGVWKLHVITFDYNIMFYEAYGTSMYINIFFFQVNKKLKNLDIILEDLELLIKDMNQKYKEEGFPNFSLIPIKDIFNKYITKESISQEKRNMKKQQV</sequence>
<organism evidence="1 2">
    <name type="scientific">Paramecium pentaurelia</name>
    <dbReference type="NCBI Taxonomy" id="43138"/>
    <lineage>
        <taxon>Eukaryota</taxon>
        <taxon>Sar</taxon>
        <taxon>Alveolata</taxon>
        <taxon>Ciliophora</taxon>
        <taxon>Intramacronucleata</taxon>
        <taxon>Oligohymenophorea</taxon>
        <taxon>Peniculida</taxon>
        <taxon>Parameciidae</taxon>
        <taxon>Paramecium</taxon>
    </lineage>
</organism>